<gene>
    <name evidence="2" type="ORF">ASPACDRAFT_57477</name>
</gene>
<organism evidence="2 3">
    <name type="scientific">Aspergillus aculeatus (strain ATCC 16872 / CBS 172.66 / WB 5094)</name>
    <dbReference type="NCBI Taxonomy" id="690307"/>
    <lineage>
        <taxon>Eukaryota</taxon>
        <taxon>Fungi</taxon>
        <taxon>Dikarya</taxon>
        <taxon>Ascomycota</taxon>
        <taxon>Pezizomycotina</taxon>
        <taxon>Eurotiomycetes</taxon>
        <taxon>Eurotiomycetidae</taxon>
        <taxon>Eurotiales</taxon>
        <taxon>Aspergillaceae</taxon>
        <taxon>Aspergillus</taxon>
        <taxon>Aspergillus subgen. Circumdati</taxon>
    </lineage>
</organism>
<evidence type="ECO:0008006" key="4">
    <source>
        <dbReference type="Google" id="ProtNLM"/>
    </source>
</evidence>
<dbReference type="AlphaFoldDB" id="A0A1L9X6Q2"/>
<evidence type="ECO:0000313" key="3">
    <source>
        <dbReference type="Proteomes" id="UP000184546"/>
    </source>
</evidence>
<dbReference type="EMBL" id="KV878971">
    <property type="protein sequence ID" value="OJK04146.1"/>
    <property type="molecule type" value="Genomic_DNA"/>
</dbReference>
<dbReference type="Proteomes" id="UP000184546">
    <property type="component" value="Unassembled WGS sequence"/>
</dbReference>
<dbReference type="PANTHER" id="PTHR45648:SF22">
    <property type="entry name" value="GDSL LIPASE_ACYLHYDROLASE FAMILY PROTEIN (AFU_ORTHOLOGUE AFUA_4G14700)"/>
    <property type="match status" value="1"/>
</dbReference>
<accession>A0A1L9X6Q2</accession>
<dbReference type="RefSeq" id="XP_020060485.1">
    <property type="nucleotide sequence ID" value="XM_020203251.1"/>
</dbReference>
<dbReference type="PANTHER" id="PTHR45648">
    <property type="entry name" value="GDSL LIPASE/ACYLHYDROLASE FAMILY PROTEIN (AFU_ORTHOLOGUE AFUA_4G14700)"/>
    <property type="match status" value="1"/>
</dbReference>
<dbReference type="VEuPathDB" id="FungiDB:ASPACDRAFT_57477"/>
<protein>
    <recommendedName>
        <fullName evidence="4">Carbohydrate esterase family 16 protein</fullName>
    </recommendedName>
</protein>
<dbReference type="InterPro" id="IPR051058">
    <property type="entry name" value="GDSL_Est/Lipase"/>
</dbReference>
<dbReference type="OrthoDB" id="5278722at2759"/>
<name>A0A1L9X6Q2_ASPA1</name>
<keyword evidence="1" id="KW-0378">Hydrolase</keyword>
<dbReference type="GeneID" id="30977065"/>
<dbReference type="Gene3D" id="3.40.50.1110">
    <property type="entry name" value="SGNH hydrolase"/>
    <property type="match status" value="1"/>
</dbReference>
<reference evidence="3" key="1">
    <citation type="journal article" date="2017" name="Genome Biol.">
        <title>Comparative genomics reveals high biological diversity and specific adaptations in the industrially and medically important fungal genus Aspergillus.</title>
        <authorList>
            <person name="de Vries R.P."/>
            <person name="Riley R."/>
            <person name="Wiebenga A."/>
            <person name="Aguilar-Osorio G."/>
            <person name="Amillis S."/>
            <person name="Uchima C.A."/>
            <person name="Anderluh G."/>
            <person name="Asadollahi M."/>
            <person name="Askin M."/>
            <person name="Barry K."/>
            <person name="Battaglia E."/>
            <person name="Bayram O."/>
            <person name="Benocci T."/>
            <person name="Braus-Stromeyer S.A."/>
            <person name="Caldana C."/>
            <person name="Canovas D."/>
            <person name="Cerqueira G.C."/>
            <person name="Chen F."/>
            <person name="Chen W."/>
            <person name="Choi C."/>
            <person name="Clum A."/>
            <person name="Dos Santos R.A."/>
            <person name="Damasio A.R."/>
            <person name="Diallinas G."/>
            <person name="Emri T."/>
            <person name="Fekete E."/>
            <person name="Flipphi M."/>
            <person name="Freyberg S."/>
            <person name="Gallo A."/>
            <person name="Gournas C."/>
            <person name="Habgood R."/>
            <person name="Hainaut M."/>
            <person name="Harispe M.L."/>
            <person name="Henrissat B."/>
            <person name="Hilden K.S."/>
            <person name="Hope R."/>
            <person name="Hossain A."/>
            <person name="Karabika E."/>
            <person name="Karaffa L."/>
            <person name="Karanyi Z."/>
            <person name="Krasevec N."/>
            <person name="Kuo A."/>
            <person name="Kusch H."/>
            <person name="LaButti K."/>
            <person name="Lagendijk E.L."/>
            <person name="Lapidus A."/>
            <person name="Levasseur A."/>
            <person name="Lindquist E."/>
            <person name="Lipzen A."/>
            <person name="Logrieco A.F."/>
            <person name="MacCabe A."/>
            <person name="Maekelae M.R."/>
            <person name="Malavazi I."/>
            <person name="Melin P."/>
            <person name="Meyer V."/>
            <person name="Mielnichuk N."/>
            <person name="Miskei M."/>
            <person name="Molnar A.P."/>
            <person name="Mule G."/>
            <person name="Ngan C.Y."/>
            <person name="Orejas M."/>
            <person name="Orosz E."/>
            <person name="Ouedraogo J.P."/>
            <person name="Overkamp K.M."/>
            <person name="Park H.-S."/>
            <person name="Perrone G."/>
            <person name="Piumi F."/>
            <person name="Punt P.J."/>
            <person name="Ram A.F."/>
            <person name="Ramon A."/>
            <person name="Rauscher S."/>
            <person name="Record E."/>
            <person name="Riano-Pachon D.M."/>
            <person name="Robert V."/>
            <person name="Roehrig J."/>
            <person name="Ruller R."/>
            <person name="Salamov A."/>
            <person name="Salih N.S."/>
            <person name="Samson R.A."/>
            <person name="Sandor E."/>
            <person name="Sanguinetti M."/>
            <person name="Schuetze T."/>
            <person name="Sepcic K."/>
            <person name="Shelest E."/>
            <person name="Sherlock G."/>
            <person name="Sophianopoulou V."/>
            <person name="Squina F.M."/>
            <person name="Sun H."/>
            <person name="Susca A."/>
            <person name="Todd R.B."/>
            <person name="Tsang A."/>
            <person name="Unkles S.E."/>
            <person name="van de Wiele N."/>
            <person name="van Rossen-Uffink D."/>
            <person name="Oliveira J.V."/>
            <person name="Vesth T.C."/>
            <person name="Visser J."/>
            <person name="Yu J.-H."/>
            <person name="Zhou M."/>
            <person name="Andersen M.R."/>
            <person name="Archer D.B."/>
            <person name="Baker S.E."/>
            <person name="Benoit I."/>
            <person name="Brakhage A.A."/>
            <person name="Braus G.H."/>
            <person name="Fischer R."/>
            <person name="Frisvad J.C."/>
            <person name="Goldman G.H."/>
            <person name="Houbraken J."/>
            <person name="Oakley B."/>
            <person name="Pocsi I."/>
            <person name="Scazzocchio C."/>
            <person name="Seiboth B."/>
            <person name="vanKuyk P.A."/>
            <person name="Wortman J."/>
            <person name="Dyer P.S."/>
            <person name="Grigoriev I.V."/>
        </authorList>
    </citation>
    <scope>NUCLEOTIDE SEQUENCE [LARGE SCALE GENOMIC DNA]</scope>
    <source>
        <strain evidence="3">ATCC 16872 / CBS 172.66 / WB 5094</strain>
    </source>
</reference>
<dbReference type="GO" id="GO:0016787">
    <property type="term" value="F:hydrolase activity"/>
    <property type="evidence" value="ECO:0007669"/>
    <property type="project" value="UniProtKB-KW"/>
</dbReference>
<dbReference type="InterPro" id="IPR036514">
    <property type="entry name" value="SGNH_hydro_sf"/>
</dbReference>
<evidence type="ECO:0000313" key="2">
    <source>
        <dbReference type="EMBL" id="OJK04146.1"/>
    </source>
</evidence>
<dbReference type="OMA" id="WSDNNAG"/>
<dbReference type="SUPFAM" id="SSF52266">
    <property type="entry name" value="SGNH hydrolase"/>
    <property type="match status" value="1"/>
</dbReference>
<proteinExistence type="predicted"/>
<sequence length="353" mass="39967">MRLFSKFHAVCALAICSILLSASFLASQHYYRRVVAAEPSTNKLRPAASFDRRLVVFGDSWSDNNAAEIQGSVWTEWLCSSFSCHHENLAETAKSYSGNYFGSVVDNSQLSGSLLNLYKSPLADLKTQVSNWLAAETEVMQAMSSEAIGTRQNRTIVILSFGVWDLWNVVGKTYKEATQSIDNTLDVIMDQLNLLAELWGHNDLKLILTLAPDVTFLPAFRVQAEQHQAKQKDAISMSDYWNQHLRQRADGWGNGTIYLFDTNAFLADQIRDWQLFVAGIEETNGLGKNEDPGWENVEDACVQSSQQWVVTSETKKCDRPEKFLFWNEMHLGPSAHRLLGMEVFHGIQEMWLR</sequence>
<dbReference type="STRING" id="690307.A0A1L9X6Q2"/>
<evidence type="ECO:0000256" key="1">
    <source>
        <dbReference type="ARBA" id="ARBA00022801"/>
    </source>
</evidence>
<keyword evidence="3" id="KW-1185">Reference proteome</keyword>